<organism evidence="1 2">
    <name type="scientific">Hericium alpestre</name>
    <dbReference type="NCBI Taxonomy" id="135208"/>
    <lineage>
        <taxon>Eukaryota</taxon>
        <taxon>Fungi</taxon>
        <taxon>Dikarya</taxon>
        <taxon>Basidiomycota</taxon>
        <taxon>Agaricomycotina</taxon>
        <taxon>Agaricomycetes</taxon>
        <taxon>Russulales</taxon>
        <taxon>Hericiaceae</taxon>
        <taxon>Hericium</taxon>
    </lineage>
</organism>
<feature type="non-terminal residue" evidence="1">
    <location>
        <position position="70"/>
    </location>
</feature>
<accession>A0A4Y9ZQK3</accession>
<dbReference type="AlphaFoldDB" id="A0A4Y9ZQK3"/>
<comment type="caution">
    <text evidence="1">The sequence shown here is derived from an EMBL/GenBank/DDBJ whole genome shotgun (WGS) entry which is preliminary data.</text>
</comment>
<dbReference type="Proteomes" id="UP000298061">
    <property type="component" value="Unassembled WGS sequence"/>
</dbReference>
<dbReference type="EMBL" id="SFCI01001318">
    <property type="protein sequence ID" value="TFY76111.1"/>
    <property type="molecule type" value="Genomic_DNA"/>
</dbReference>
<gene>
    <name evidence="1" type="ORF">EWM64_g7900</name>
</gene>
<evidence type="ECO:0000313" key="2">
    <source>
        <dbReference type="Proteomes" id="UP000298061"/>
    </source>
</evidence>
<keyword evidence="2" id="KW-1185">Reference proteome</keyword>
<protein>
    <submittedName>
        <fullName evidence="1">Uncharacterized protein</fullName>
    </submittedName>
</protein>
<sequence length="70" mass="7749">MQSWLAMVLAWEKNKKKPDPYVEPKAGTMSNTIKAQLQKEDDLAAAQGHLLAHEVTPAAFLQTGLELEES</sequence>
<dbReference type="OrthoDB" id="3257768at2759"/>
<name>A0A4Y9ZQK3_9AGAM</name>
<evidence type="ECO:0000313" key="1">
    <source>
        <dbReference type="EMBL" id="TFY76111.1"/>
    </source>
</evidence>
<proteinExistence type="predicted"/>
<reference evidence="1 2" key="1">
    <citation type="submission" date="2019-02" db="EMBL/GenBank/DDBJ databases">
        <title>Genome sequencing of the rare red list fungi Hericium alpestre (H. flagellum).</title>
        <authorList>
            <person name="Buettner E."/>
            <person name="Kellner H."/>
        </authorList>
    </citation>
    <scope>NUCLEOTIDE SEQUENCE [LARGE SCALE GENOMIC DNA]</scope>
    <source>
        <strain evidence="1 2">DSM 108284</strain>
    </source>
</reference>